<protein>
    <submittedName>
        <fullName evidence="1">Uncharacterized protein</fullName>
    </submittedName>
</protein>
<reference evidence="1" key="1">
    <citation type="submission" date="2020-07" db="EMBL/GenBank/DDBJ databases">
        <title>Multicomponent nature underlies the extraordinary mechanical properties of spider dragline silk.</title>
        <authorList>
            <person name="Kono N."/>
            <person name="Nakamura H."/>
            <person name="Mori M."/>
            <person name="Yoshida Y."/>
            <person name="Ohtoshi R."/>
            <person name="Malay A.D."/>
            <person name="Moran D.A.P."/>
            <person name="Tomita M."/>
            <person name="Numata K."/>
            <person name="Arakawa K."/>
        </authorList>
    </citation>
    <scope>NUCLEOTIDE SEQUENCE</scope>
</reference>
<keyword evidence="2" id="KW-1185">Reference proteome</keyword>
<organism evidence="1 2">
    <name type="scientific">Trichonephila clavata</name>
    <name type="common">Joro spider</name>
    <name type="synonym">Nephila clavata</name>
    <dbReference type="NCBI Taxonomy" id="2740835"/>
    <lineage>
        <taxon>Eukaryota</taxon>
        <taxon>Metazoa</taxon>
        <taxon>Ecdysozoa</taxon>
        <taxon>Arthropoda</taxon>
        <taxon>Chelicerata</taxon>
        <taxon>Arachnida</taxon>
        <taxon>Araneae</taxon>
        <taxon>Araneomorphae</taxon>
        <taxon>Entelegynae</taxon>
        <taxon>Araneoidea</taxon>
        <taxon>Nephilidae</taxon>
        <taxon>Trichonephila</taxon>
    </lineage>
</organism>
<gene>
    <name evidence="1" type="ORF">TNCT_137411</name>
</gene>
<evidence type="ECO:0000313" key="2">
    <source>
        <dbReference type="Proteomes" id="UP000887116"/>
    </source>
</evidence>
<accession>A0A8X6JIU4</accession>
<evidence type="ECO:0000313" key="1">
    <source>
        <dbReference type="EMBL" id="GFR27023.1"/>
    </source>
</evidence>
<dbReference type="AlphaFoldDB" id="A0A8X6JIU4"/>
<proteinExistence type="predicted"/>
<sequence length="81" mass="9758">MALNYPIENQNQWILCYSRCNTPTQVARLRHSFPPKKIGLRIEKRFWFRISQSLRRYRSRCGTTFWSWALRVVHAASFTPI</sequence>
<dbReference type="Proteomes" id="UP000887116">
    <property type="component" value="Unassembled WGS sequence"/>
</dbReference>
<comment type="caution">
    <text evidence="1">The sequence shown here is derived from an EMBL/GenBank/DDBJ whole genome shotgun (WGS) entry which is preliminary data.</text>
</comment>
<dbReference type="EMBL" id="BMAO01008868">
    <property type="protein sequence ID" value="GFR27023.1"/>
    <property type="molecule type" value="Genomic_DNA"/>
</dbReference>
<name>A0A8X6JIU4_TRICU</name>